<reference evidence="6 7" key="1">
    <citation type="submission" date="2017-08" db="EMBL/GenBank/DDBJ databases">
        <title>Mechanisms for carbon and nitrogen cycling indicate functional differentiation within the Candidate Phyla Radiation.</title>
        <authorList>
            <person name="Danczak R.E."/>
            <person name="Johnston M.D."/>
            <person name="Kenah C."/>
            <person name="Slattery M."/>
            <person name="Wrighton K.C."/>
            <person name="Wilkins M.J."/>
        </authorList>
    </citation>
    <scope>NUCLEOTIDE SEQUENCE [LARGE SCALE GENOMIC DNA]</scope>
    <source>
        <strain evidence="6">Gr01-1014_85</strain>
    </source>
</reference>
<gene>
    <name evidence="6" type="ORF">CEO22_350</name>
</gene>
<dbReference type="EMBL" id="VMFD01000027">
    <property type="protein sequence ID" value="TSC65797.1"/>
    <property type="molecule type" value="Genomic_DNA"/>
</dbReference>
<dbReference type="InterPro" id="IPR020103">
    <property type="entry name" value="PsdUridine_synth_cat_dom_sf"/>
</dbReference>
<evidence type="ECO:0000259" key="5">
    <source>
        <dbReference type="Pfam" id="PF00849"/>
    </source>
</evidence>
<dbReference type="NCBIfam" id="TIGR00005">
    <property type="entry name" value="rluA_subfam"/>
    <property type="match status" value="1"/>
</dbReference>
<dbReference type="Proteomes" id="UP000316253">
    <property type="component" value="Unassembled WGS sequence"/>
</dbReference>
<evidence type="ECO:0000256" key="1">
    <source>
        <dbReference type="ARBA" id="ARBA00010876"/>
    </source>
</evidence>
<dbReference type="GO" id="GO:0009982">
    <property type="term" value="F:pseudouridine synthase activity"/>
    <property type="evidence" value="ECO:0007669"/>
    <property type="project" value="InterPro"/>
</dbReference>
<dbReference type="GO" id="GO:0140098">
    <property type="term" value="F:catalytic activity, acting on RNA"/>
    <property type="evidence" value="ECO:0007669"/>
    <property type="project" value="UniProtKB-ARBA"/>
</dbReference>
<sequence>MKAIIDDIPVIYEDDSLLIINKPIGLVIHAGAGTDQWLLTDWLTKNYPQIIESYGPAAIGDDGVYRPGIVHRLDKETSGLLIVAKFPAVGQALKEQFKSHRITKEYLTLVVGQVSPATGRIESYIRRHPQRRQEMTVSYLAQGKPAVTEYQLITYLAWTNPKNQRPLPELLSLLTVKIESGRMHQIRVHLKEQGWPILGDQNYSTKASLALSQALDLKRQFLHARRLAFLHPISGQPLEFKADLPADLTAVLTKLNYRFDS</sequence>
<evidence type="ECO:0000256" key="3">
    <source>
        <dbReference type="PIRSR" id="PIRSR606225-1"/>
    </source>
</evidence>
<dbReference type="InterPro" id="IPR006224">
    <property type="entry name" value="PsdUridine_synth_RluA-like_CS"/>
</dbReference>
<proteinExistence type="inferred from homology"/>
<feature type="active site" evidence="3">
    <location>
        <position position="74"/>
    </location>
</feature>
<dbReference type="GO" id="GO:0000455">
    <property type="term" value="P:enzyme-directed rRNA pseudouridine synthesis"/>
    <property type="evidence" value="ECO:0007669"/>
    <property type="project" value="TreeGrafter"/>
</dbReference>
<comment type="caution">
    <text evidence="6">The sequence shown here is derived from an EMBL/GenBank/DDBJ whole genome shotgun (WGS) entry which is preliminary data.</text>
</comment>
<dbReference type="SUPFAM" id="SSF55120">
    <property type="entry name" value="Pseudouridine synthase"/>
    <property type="match status" value="1"/>
</dbReference>
<comment type="catalytic activity">
    <reaction evidence="4">
        <text>a uridine in RNA = a pseudouridine in RNA</text>
        <dbReference type="Rhea" id="RHEA:48348"/>
        <dbReference type="Rhea" id="RHEA-COMP:12068"/>
        <dbReference type="Rhea" id="RHEA-COMP:12069"/>
        <dbReference type="ChEBI" id="CHEBI:65314"/>
        <dbReference type="ChEBI" id="CHEBI:65315"/>
    </reaction>
</comment>
<dbReference type="PANTHER" id="PTHR21600">
    <property type="entry name" value="MITOCHONDRIAL RNA PSEUDOURIDINE SYNTHASE"/>
    <property type="match status" value="1"/>
</dbReference>
<organism evidence="6 7">
    <name type="scientific">Candidatus Berkelbacteria bacterium Gr01-1014_85</name>
    <dbReference type="NCBI Taxonomy" id="2017150"/>
    <lineage>
        <taxon>Bacteria</taxon>
        <taxon>Candidatus Berkelbacteria</taxon>
    </lineage>
</organism>
<dbReference type="AlphaFoldDB" id="A0A554JBP6"/>
<dbReference type="InterPro" id="IPR006225">
    <property type="entry name" value="PsdUridine_synth_RluC/D"/>
</dbReference>
<dbReference type="InterPro" id="IPR050188">
    <property type="entry name" value="RluA_PseudoU_synthase"/>
</dbReference>
<dbReference type="InterPro" id="IPR006145">
    <property type="entry name" value="PsdUridine_synth_RsuA/RluA"/>
</dbReference>
<accession>A0A554JBP6</accession>
<evidence type="ECO:0000313" key="6">
    <source>
        <dbReference type="EMBL" id="TSC65797.1"/>
    </source>
</evidence>
<evidence type="ECO:0000256" key="2">
    <source>
        <dbReference type="ARBA" id="ARBA00023235"/>
    </source>
</evidence>
<dbReference type="CDD" id="cd02869">
    <property type="entry name" value="PseudoU_synth_RluA_like"/>
    <property type="match status" value="1"/>
</dbReference>
<evidence type="ECO:0000256" key="4">
    <source>
        <dbReference type="RuleBase" id="RU362028"/>
    </source>
</evidence>
<name>A0A554JBP6_9BACT</name>
<comment type="function">
    <text evidence="4">Responsible for synthesis of pseudouridine from uracil.</text>
</comment>
<dbReference type="PROSITE" id="PS01129">
    <property type="entry name" value="PSI_RLU"/>
    <property type="match status" value="1"/>
</dbReference>
<comment type="similarity">
    <text evidence="1 4">Belongs to the pseudouridine synthase RluA family.</text>
</comment>
<keyword evidence="2 4" id="KW-0413">Isomerase</keyword>
<feature type="domain" description="Pseudouridine synthase RsuA/RluA-like" evidence="5">
    <location>
        <begin position="17"/>
        <end position="191"/>
    </location>
</feature>
<evidence type="ECO:0000313" key="7">
    <source>
        <dbReference type="Proteomes" id="UP000316253"/>
    </source>
</evidence>
<dbReference type="EC" id="5.4.99.-" evidence="4"/>
<dbReference type="Pfam" id="PF00849">
    <property type="entry name" value="PseudoU_synth_2"/>
    <property type="match status" value="1"/>
</dbReference>
<dbReference type="Gene3D" id="3.30.2350.10">
    <property type="entry name" value="Pseudouridine synthase"/>
    <property type="match status" value="1"/>
</dbReference>
<dbReference type="PANTHER" id="PTHR21600:SF44">
    <property type="entry name" value="RIBOSOMAL LARGE SUBUNIT PSEUDOURIDINE SYNTHASE D"/>
    <property type="match status" value="1"/>
</dbReference>
<protein>
    <recommendedName>
        <fullName evidence="4">Pseudouridine synthase</fullName>
        <ecNumber evidence="4">5.4.99.-</ecNumber>
    </recommendedName>
</protein>
<dbReference type="GO" id="GO:0003723">
    <property type="term" value="F:RNA binding"/>
    <property type="evidence" value="ECO:0007669"/>
    <property type="project" value="InterPro"/>
</dbReference>